<evidence type="ECO:0000313" key="2">
    <source>
        <dbReference type="Proteomes" id="UP000662986"/>
    </source>
</evidence>
<dbReference type="Proteomes" id="UP000662986">
    <property type="component" value="Plasmid unnamed5"/>
</dbReference>
<dbReference type="Pfam" id="PF01527">
    <property type="entry name" value="HTH_Tnp_1"/>
    <property type="match status" value="1"/>
</dbReference>
<name>A0A974ZRI2_9NOCA</name>
<dbReference type="EMBL" id="CP070614">
    <property type="protein sequence ID" value="QSE87447.1"/>
    <property type="molecule type" value="Genomic_DNA"/>
</dbReference>
<dbReference type="SUPFAM" id="SSF46689">
    <property type="entry name" value="Homeodomain-like"/>
    <property type="match status" value="1"/>
</dbReference>
<proteinExistence type="predicted"/>
<reference evidence="1 2" key="2">
    <citation type="journal article" date="2022" name="Arch. Microbiol.">
        <title>Rhodococcus pseudokoreensis sp. nov. isolated from the rhizosphere of young M26 apple rootstocks.</title>
        <authorList>
            <person name="Kampfer P."/>
            <person name="Glaeser S.P."/>
            <person name="Blom J."/>
            <person name="Wolf J."/>
            <person name="Benning S."/>
            <person name="Schloter M."/>
            <person name="Neumann-Schaal M."/>
        </authorList>
    </citation>
    <scope>NUCLEOTIDE SEQUENCE [LARGE SCALE GENOMIC DNA]</scope>
    <source>
        <strain evidence="1 2">R79</strain>
    </source>
</reference>
<keyword evidence="2" id="KW-1185">Reference proteome</keyword>
<dbReference type="RefSeq" id="WP_206004176.1">
    <property type="nucleotide sequence ID" value="NZ_CP070614.1"/>
</dbReference>
<accession>A0A974ZRI2</accession>
<organism evidence="1 2">
    <name type="scientific">Rhodococcus pseudokoreensis</name>
    <dbReference type="NCBI Taxonomy" id="2811421"/>
    <lineage>
        <taxon>Bacteria</taxon>
        <taxon>Bacillati</taxon>
        <taxon>Actinomycetota</taxon>
        <taxon>Actinomycetes</taxon>
        <taxon>Mycobacteriales</taxon>
        <taxon>Nocardiaceae</taxon>
        <taxon>Rhodococcus</taxon>
    </lineage>
</organism>
<dbReference type="InterPro" id="IPR036388">
    <property type="entry name" value="WH-like_DNA-bd_sf"/>
</dbReference>
<dbReference type="InterPro" id="IPR009057">
    <property type="entry name" value="Homeodomain-like_sf"/>
</dbReference>
<geneLocation type="plasmid" evidence="1 2">
    <name>unnamed5</name>
</geneLocation>
<keyword evidence="1" id="KW-0614">Plasmid</keyword>
<dbReference type="InterPro" id="IPR002514">
    <property type="entry name" value="Transposase_8"/>
</dbReference>
<protein>
    <submittedName>
        <fullName evidence="1">Transposase</fullName>
    </submittedName>
</protein>
<reference evidence="1 2" key="1">
    <citation type="journal article" date="2021" name="Microbiol. Resour. Announc.">
        <title>Complete Genome Sequences of Two Rhodococcus sp. Strains with Large and Linear Chromosomes, Isolated from Apple Rhizosphere.</title>
        <authorList>
            <person name="Benning S."/>
            <person name="Brugnone N."/>
            <person name="Siani R."/>
            <person name="Kublik S."/>
            <person name="Schloter M."/>
            <person name="Rad V."/>
        </authorList>
    </citation>
    <scope>NUCLEOTIDE SEQUENCE [LARGE SCALE GENOMIC DNA]</scope>
    <source>
        <strain evidence="1 2">R79</strain>
    </source>
</reference>
<gene>
    <name evidence="1" type="ORF">JWS13_02160</name>
</gene>
<dbReference type="Gene3D" id="1.10.10.10">
    <property type="entry name" value="Winged helix-like DNA-binding domain superfamily/Winged helix DNA-binding domain"/>
    <property type="match status" value="1"/>
</dbReference>
<sequence length="102" mass="12089">MGTRKYPPELRDRAVRLYRESEPRPVIRRLAEQLNVHPEALRNWIRQAQADHGERDERPSTAMLEENRRLARENAELRRVNDVLRAASAFFASEIDPTRRRS</sequence>
<evidence type="ECO:0000313" key="1">
    <source>
        <dbReference type="EMBL" id="QSE87447.1"/>
    </source>
</evidence>